<keyword evidence="1" id="KW-0812">Transmembrane</keyword>
<keyword evidence="3" id="KW-1185">Reference proteome</keyword>
<dbReference type="Proteomes" id="UP001500238">
    <property type="component" value="Unassembled WGS sequence"/>
</dbReference>
<proteinExistence type="predicted"/>
<gene>
    <name evidence="2" type="ORF">GCM10009102_28440</name>
</gene>
<accession>A0ABN1HZ01</accession>
<evidence type="ECO:0000313" key="2">
    <source>
        <dbReference type="EMBL" id="GAA0674667.1"/>
    </source>
</evidence>
<sequence length="407" mass="42969">MAVVSEVAIGRRARADSVFAPMTVALLLVVGVLGFAGSLLLGAYAPDLTSGRNAGAHALSNAATGYAGIVDLARATGRNPRIIRAEPAWNTEDLVVATPEHGTVDVGKFLDMRRNRATLIVLPKWTTSADPAVDGWVDITGLLPTGDPAAMLAPQTPMAVTRWRSGARRLRAVSWAPRSLAVAAPRPLQAVTSPSLTPLITSDTGRIVLAQVNGTNTYILADPDLLNNHGIRRLDRARAALDLLDFVNATGASGIAFDVTLNGLGRGRSPLKLAFEPPFLAMTLAIVVALVLVGWQALVRFGAAQPQARSIAFGKTALIDNSAMIVRKAGREGALGARYAALVRERARSIFGVPAGLSDDAADRYLDTLRGAGTFSTLVADAASAEHRDDMLAAARALHQWQMEKTR</sequence>
<protein>
    <recommendedName>
        <fullName evidence="4">DUF4350 domain-containing protein</fullName>
    </recommendedName>
</protein>
<comment type="caution">
    <text evidence="2">The sequence shown here is derived from an EMBL/GenBank/DDBJ whole genome shotgun (WGS) entry which is preliminary data.</text>
</comment>
<feature type="transmembrane region" description="Helical" evidence="1">
    <location>
        <begin position="20"/>
        <end position="44"/>
    </location>
</feature>
<feature type="transmembrane region" description="Helical" evidence="1">
    <location>
        <begin position="279"/>
        <end position="299"/>
    </location>
</feature>
<dbReference type="RefSeq" id="WP_249054983.1">
    <property type="nucleotide sequence ID" value="NZ_CP048422.1"/>
</dbReference>
<keyword evidence="1" id="KW-0472">Membrane</keyword>
<evidence type="ECO:0000313" key="3">
    <source>
        <dbReference type="Proteomes" id="UP001500238"/>
    </source>
</evidence>
<organism evidence="2 3">
    <name type="scientific">Sphingomonas insulae</name>
    <dbReference type="NCBI Taxonomy" id="424800"/>
    <lineage>
        <taxon>Bacteria</taxon>
        <taxon>Pseudomonadati</taxon>
        <taxon>Pseudomonadota</taxon>
        <taxon>Alphaproteobacteria</taxon>
        <taxon>Sphingomonadales</taxon>
        <taxon>Sphingomonadaceae</taxon>
        <taxon>Sphingomonas</taxon>
    </lineage>
</organism>
<reference evidence="2 3" key="1">
    <citation type="journal article" date="2019" name="Int. J. Syst. Evol. Microbiol.">
        <title>The Global Catalogue of Microorganisms (GCM) 10K type strain sequencing project: providing services to taxonomists for standard genome sequencing and annotation.</title>
        <authorList>
            <consortium name="The Broad Institute Genomics Platform"/>
            <consortium name="The Broad Institute Genome Sequencing Center for Infectious Disease"/>
            <person name="Wu L."/>
            <person name="Ma J."/>
        </authorList>
    </citation>
    <scope>NUCLEOTIDE SEQUENCE [LARGE SCALE GENOMIC DNA]</scope>
    <source>
        <strain evidence="2 3">JCM 14603</strain>
    </source>
</reference>
<keyword evidence="1" id="KW-1133">Transmembrane helix</keyword>
<dbReference type="EMBL" id="BAAAES010000010">
    <property type="protein sequence ID" value="GAA0674667.1"/>
    <property type="molecule type" value="Genomic_DNA"/>
</dbReference>
<name>A0ABN1HZ01_9SPHN</name>
<evidence type="ECO:0008006" key="4">
    <source>
        <dbReference type="Google" id="ProtNLM"/>
    </source>
</evidence>
<evidence type="ECO:0000256" key="1">
    <source>
        <dbReference type="SAM" id="Phobius"/>
    </source>
</evidence>